<dbReference type="PRINTS" id="PR00081">
    <property type="entry name" value="GDHRDH"/>
</dbReference>
<dbReference type="InterPro" id="IPR002347">
    <property type="entry name" value="SDR_fam"/>
</dbReference>
<dbReference type="PANTHER" id="PTHR43313:SF11">
    <property type="entry name" value="RETINOL DEHYDROGENASE 16"/>
    <property type="match status" value="1"/>
</dbReference>
<comment type="similarity">
    <text evidence="1">Belongs to the short-chain dehydrogenases/reductases (SDR) family.</text>
</comment>
<reference evidence="2" key="1">
    <citation type="submission" date="2025-08" db="UniProtKB">
        <authorList>
            <consortium name="Ensembl"/>
        </authorList>
    </citation>
    <scope>IDENTIFICATION</scope>
</reference>
<dbReference type="InterPro" id="IPR036291">
    <property type="entry name" value="NAD(P)-bd_dom_sf"/>
</dbReference>
<dbReference type="GO" id="GO:0016491">
    <property type="term" value="F:oxidoreductase activity"/>
    <property type="evidence" value="ECO:0007669"/>
    <property type="project" value="TreeGrafter"/>
</dbReference>
<dbReference type="SUPFAM" id="SSF51735">
    <property type="entry name" value="NAD(P)-binding Rossmann-fold domains"/>
    <property type="match status" value="1"/>
</dbReference>
<dbReference type="Proteomes" id="UP000694426">
    <property type="component" value="Unplaced"/>
</dbReference>
<evidence type="ECO:0000256" key="1">
    <source>
        <dbReference type="ARBA" id="ARBA00006484"/>
    </source>
</evidence>
<reference evidence="2" key="2">
    <citation type="submission" date="2025-09" db="UniProtKB">
        <authorList>
            <consortium name="Ensembl"/>
        </authorList>
    </citation>
    <scope>IDENTIFICATION</scope>
</reference>
<evidence type="ECO:0000313" key="2">
    <source>
        <dbReference type="Ensembl" id="ENSABRP00000021499.1"/>
    </source>
</evidence>
<dbReference type="Pfam" id="PF00106">
    <property type="entry name" value="adh_short"/>
    <property type="match status" value="1"/>
</dbReference>
<accession>A0A8B9CK87</accession>
<dbReference type="PANTHER" id="PTHR43313">
    <property type="entry name" value="SHORT-CHAIN DEHYDROGENASE/REDUCTASE FAMILY 9C"/>
    <property type="match status" value="1"/>
</dbReference>
<evidence type="ECO:0000313" key="3">
    <source>
        <dbReference type="Proteomes" id="UP000694426"/>
    </source>
</evidence>
<proteinExistence type="inferred from homology"/>
<dbReference type="GeneTree" id="ENSGT00940000154118"/>
<dbReference type="Ensembl" id="ENSABRT00000030243.1">
    <property type="protein sequence ID" value="ENSABRP00000021499.1"/>
    <property type="gene ID" value="ENSABRG00000018243.1"/>
</dbReference>
<sequence>VGLIEVTLSLLPLVRRARGRVVNVASVVGRIALVGGGYCLSKYGVEAFSDSLRYPLSRPPVPLPAAAPCRQRAAPRLVCKGAGERLSAAAGSAGVFCGHCLCRRVPTSSAQLLAALQLWFPEPPDARDKSRSERR</sequence>
<dbReference type="Gene3D" id="3.40.50.720">
    <property type="entry name" value="NAD(P)-binding Rossmann-like Domain"/>
    <property type="match status" value="1"/>
</dbReference>
<dbReference type="GO" id="GO:0008202">
    <property type="term" value="P:steroid metabolic process"/>
    <property type="evidence" value="ECO:0007669"/>
    <property type="project" value="TreeGrafter"/>
</dbReference>
<protein>
    <submittedName>
        <fullName evidence="2">Uncharacterized protein</fullName>
    </submittedName>
</protein>
<dbReference type="AlphaFoldDB" id="A0A8B9CK87"/>
<name>A0A8B9CK87_9AVES</name>
<keyword evidence="3" id="KW-1185">Reference proteome</keyword>
<organism evidence="2 3">
    <name type="scientific">Anser brachyrhynchus</name>
    <name type="common">Pink-footed goose</name>
    <dbReference type="NCBI Taxonomy" id="132585"/>
    <lineage>
        <taxon>Eukaryota</taxon>
        <taxon>Metazoa</taxon>
        <taxon>Chordata</taxon>
        <taxon>Craniata</taxon>
        <taxon>Vertebrata</taxon>
        <taxon>Euteleostomi</taxon>
        <taxon>Archelosauria</taxon>
        <taxon>Archosauria</taxon>
        <taxon>Dinosauria</taxon>
        <taxon>Saurischia</taxon>
        <taxon>Theropoda</taxon>
        <taxon>Coelurosauria</taxon>
        <taxon>Aves</taxon>
        <taxon>Neognathae</taxon>
        <taxon>Galloanserae</taxon>
        <taxon>Anseriformes</taxon>
        <taxon>Anatidae</taxon>
        <taxon>Anserinae</taxon>
        <taxon>Anser</taxon>
    </lineage>
</organism>